<keyword evidence="4" id="KW-0804">Transcription</keyword>
<evidence type="ECO:0000256" key="6">
    <source>
        <dbReference type="SAM" id="MobiDB-lite"/>
    </source>
</evidence>
<evidence type="ECO:0000256" key="2">
    <source>
        <dbReference type="ARBA" id="ARBA00022723"/>
    </source>
</evidence>
<dbReference type="GO" id="GO:0005634">
    <property type="term" value="C:nucleus"/>
    <property type="evidence" value="ECO:0007669"/>
    <property type="project" value="UniProtKB-SubCell"/>
</dbReference>
<evidence type="ECO:0000256" key="3">
    <source>
        <dbReference type="ARBA" id="ARBA00023015"/>
    </source>
</evidence>
<comment type="subcellular location">
    <subcellularLocation>
        <location evidence="1">Nucleus</location>
    </subcellularLocation>
</comment>
<gene>
    <name evidence="7" type="ORF">Micbo1qcDRAFT_180795</name>
</gene>
<dbReference type="InterPro" id="IPR050815">
    <property type="entry name" value="TF_fung"/>
</dbReference>
<organism evidence="7 8">
    <name type="scientific">Microdochium bolleyi</name>
    <dbReference type="NCBI Taxonomy" id="196109"/>
    <lineage>
        <taxon>Eukaryota</taxon>
        <taxon>Fungi</taxon>
        <taxon>Dikarya</taxon>
        <taxon>Ascomycota</taxon>
        <taxon>Pezizomycotina</taxon>
        <taxon>Sordariomycetes</taxon>
        <taxon>Xylariomycetidae</taxon>
        <taxon>Xylariales</taxon>
        <taxon>Microdochiaceae</taxon>
        <taxon>Microdochium</taxon>
    </lineage>
</organism>
<dbReference type="OrthoDB" id="4771050at2759"/>
<dbReference type="AlphaFoldDB" id="A0A136IKJ2"/>
<proteinExistence type="predicted"/>
<evidence type="ECO:0000256" key="5">
    <source>
        <dbReference type="ARBA" id="ARBA00023242"/>
    </source>
</evidence>
<dbReference type="PANTHER" id="PTHR47338:SF5">
    <property type="entry name" value="ZN(II)2CYS6 TRANSCRIPTION FACTOR (EUROFUNG)"/>
    <property type="match status" value="1"/>
</dbReference>
<dbReference type="InParanoid" id="A0A136IKJ2"/>
<sequence>SFVQAPRSRPASSRIRSFRIPPELATFEPYARHGYAWATSAAAEVLPLADCPTVESVQSLWCLGIYWFAMSDTPRVGITMGTIIIGTSRSAIAYASCATFQPLNSCSTPTPTQRGSGSSGRANDDAQLESMRCCFWACWSSMCTAAIPDAYARNAWQEAAGVPLPTRTNPDGPREYMDKSWQCLPIGGRRPGEEATTTCDTIDAAFLKLIGIWARVQILVRHASTPPDVAQFEALTAKTQDVYSAASFPATRPRSGGTADSSDHARLVGLHSLYHLCRMVLLCPLVALFSGHQHQHQQQEQEQQPSAAAAAAHAVRSKAETAVEHALAQHRLVREYTAAAAGGDATRISPLTAFASFVSASILLTAVKPELSSHTQSSSSSCAAPAGDGDGDGGVISNSLAQVLLIAEGTLHLLETLQTFWKPLEPLAAELRRRLLGFPALSSLAETHIPSPPTGQLRISLTQANSPGQGAGAIETMYVREQAREQEPRQWQQEQDQRGSGLASHQDTSSALLGSVPQEAQRAQQQQQQQDAGLGLLEDSLLGYDTMLDLQLTSDGWDMELLSFCPPNFV</sequence>
<reference evidence="8" key="1">
    <citation type="submission" date="2016-02" db="EMBL/GenBank/DDBJ databases">
        <title>Draft genome sequence of Microdochium bolleyi, a fungal endophyte of beachgrass.</title>
        <authorList>
            <consortium name="DOE Joint Genome Institute"/>
            <person name="David A.S."/>
            <person name="May G."/>
            <person name="Haridas S."/>
            <person name="Lim J."/>
            <person name="Wang M."/>
            <person name="Labutti K."/>
            <person name="Lipzen A."/>
            <person name="Barry K."/>
            <person name="Grigoriev I.V."/>
        </authorList>
    </citation>
    <scope>NUCLEOTIDE SEQUENCE [LARGE SCALE GENOMIC DNA]</scope>
    <source>
        <strain evidence="8">J235TASD1</strain>
    </source>
</reference>
<feature type="region of interest" description="Disordered" evidence="6">
    <location>
        <begin position="482"/>
        <end position="509"/>
    </location>
</feature>
<dbReference type="PANTHER" id="PTHR47338">
    <property type="entry name" value="ZN(II)2CYS6 TRANSCRIPTION FACTOR (EUROFUNG)-RELATED"/>
    <property type="match status" value="1"/>
</dbReference>
<accession>A0A136IKJ2</accession>
<evidence type="ECO:0000313" key="8">
    <source>
        <dbReference type="Proteomes" id="UP000070501"/>
    </source>
</evidence>
<keyword evidence="5" id="KW-0539">Nucleus</keyword>
<evidence type="ECO:0000313" key="7">
    <source>
        <dbReference type="EMBL" id="KXJ85491.1"/>
    </source>
</evidence>
<evidence type="ECO:0000256" key="1">
    <source>
        <dbReference type="ARBA" id="ARBA00004123"/>
    </source>
</evidence>
<dbReference type="Proteomes" id="UP000070501">
    <property type="component" value="Unassembled WGS sequence"/>
</dbReference>
<keyword evidence="8" id="KW-1185">Reference proteome</keyword>
<keyword evidence="2" id="KW-0479">Metal-binding</keyword>
<evidence type="ECO:0000256" key="4">
    <source>
        <dbReference type="ARBA" id="ARBA00023163"/>
    </source>
</evidence>
<dbReference type="GO" id="GO:0000981">
    <property type="term" value="F:DNA-binding transcription factor activity, RNA polymerase II-specific"/>
    <property type="evidence" value="ECO:0007669"/>
    <property type="project" value="InterPro"/>
</dbReference>
<keyword evidence="3" id="KW-0805">Transcription regulation</keyword>
<evidence type="ECO:0008006" key="9">
    <source>
        <dbReference type="Google" id="ProtNLM"/>
    </source>
</evidence>
<dbReference type="STRING" id="196109.A0A136IKJ2"/>
<protein>
    <recommendedName>
        <fullName evidence="9">Transcription factor domain-containing protein</fullName>
    </recommendedName>
</protein>
<name>A0A136IKJ2_9PEZI</name>
<feature type="non-terminal residue" evidence="7">
    <location>
        <position position="1"/>
    </location>
</feature>
<dbReference type="GO" id="GO:0046872">
    <property type="term" value="F:metal ion binding"/>
    <property type="evidence" value="ECO:0007669"/>
    <property type="project" value="UniProtKB-KW"/>
</dbReference>
<dbReference type="EMBL" id="KQ964281">
    <property type="protein sequence ID" value="KXJ85491.1"/>
    <property type="molecule type" value="Genomic_DNA"/>
</dbReference>